<dbReference type="InterPro" id="IPR036754">
    <property type="entry name" value="YbaK/aa-tRNA-synt-asso_dom_sf"/>
</dbReference>
<dbReference type="Proteomes" id="UP000199086">
    <property type="component" value="Unassembled WGS sequence"/>
</dbReference>
<dbReference type="Gene3D" id="3.90.960.10">
    <property type="entry name" value="YbaK/aminoacyl-tRNA synthetase-associated domain"/>
    <property type="match status" value="1"/>
</dbReference>
<proteinExistence type="predicted"/>
<organism evidence="2 3">
    <name type="scientific">Raineyella antarctica</name>
    <dbReference type="NCBI Taxonomy" id="1577474"/>
    <lineage>
        <taxon>Bacteria</taxon>
        <taxon>Bacillati</taxon>
        <taxon>Actinomycetota</taxon>
        <taxon>Actinomycetes</taxon>
        <taxon>Propionibacteriales</taxon>
        <taxon>Propionibacteriaceae</taxon>
        <taxon>Raineyella</taxon>
    </lineage>
</organism>
<evidence type="ECO:0000259" key="1">
    <source>
        <dbReference type="Pfam" id="PF04073"/>
    </source>
</evidence>
<dbReference type="RefSeq" id="WP_092606749.1">
    <property type="nucleotide sequence ID" value="NZ_FMYF01000002.1"/>
</dbReference>
<feature type="domain" description="YbaK/aminoacyl-tRNA synthetase-associated" evidence="1">
    <location>
        <begin position="30"/>
        <end position="150"/>
    </location>
</feature>
<dbReference type="GO" id="GO:0002161">
    <property type="term" value="F:aminoacyl-tRNA deacylase activity"/>
    <property type="evidence" value="ECO:0007669"/>
    <property type="project" value="InterPro"/>
</dbReference>
<dbReference type="STRING" id="1577474.GA0111570_102361"/>
<dbReference type="EMBL" id="FMYF01000002">
    <property type="protein sequence ID" value="SDB80570.1"/>
    <property type="molecule type" value="Genomic_DNA"/>
</dbReference>
<dbReference type="Pfam" id="PF04073">
    <property type="entry name" value="tRNA_edit"/>
    <property type="match status" value="1"/>
</dbReference>
<dbReference type="CDD" id="cd04332">
    <property type="entry name" value="YbaK_like"/>
    <property type="match status" value="1"/>
</dbReference>
<evidence type="ECO:0000313" key="3">
    <source>
        <dbReference type="Proteomes" id="UP000199086"/>
    </source>
</evidence>
<dbReference type="SUPFAM" id="SSF55826">
    <property type="entry name" value="YbaK/ProRS associated domain"/>
    <property type="match status" value="1"/>
</dbReference>
<protein>
    <submittedName>
        <fullName evidence="2">Cys-tRNA(Pro) deacylase</fullName>
    </submittedName>
</protein>
<dbReference type="PANTHER" id="PTHR30411:SF1">
    <property type="entry name" value="CYTOPLASMIC PROTEIN"/>
    <property type="match status" value="1"/>
</dbReference>
<accession>A0A1G6GF26</accession>
<gene>
    <name evidence="2" type="ORF">GA0111570_102361</name>
</gene>
<dbReference type="AlphaFoldDB" id="A0A1G6GF26"/>
<dbReference type="InterPro" id="IPR007214">
    <property type="entry name" value="YbaK/aa-tRNA-synth-assoc-dom"/>
</dbReference>
<sequence length="163" mass="17314">MTDPRAAGEGALAAIERTGVPFTRHADLPRARSLEEHAAHLGVAPADVTKTLVVRRSEDDYFFLLVPGGRKVSWKKVRAALGVNRLTMPGPDEAKEASGYERGTITPFGATHAWPVYADRTLVDPPGRRVSIGGGAHGVALVLAASDLVRVLDATVVDVTDPE</sequence>
<reference evidence="2 3" key="1">
    <citation type="submission" date="2016-06" db="EMBL/GenBank/DDBJ databases">
        <authorList>
            <person name="Olsen C.W."/>
            <person name="Carey S."/>
            <person name="Hinshaw L."/>
            <person name="Karasin A.I."/>
        </authorList>
    </citation>
    <scope>NUCLEOTIDE SEQUENCE [LARGE SCALE GENOMIC DNA]</scope>
    <source>
        <strain evidence="2 3">LZ-22</strain>
    </source>
</reference>
<dbReference type="OrthoDB" id="9796920at2"/>
<evidence type="ECO:0000313" key="2">
    <source>
        <dbReference type="EMBL" id="SDB80570.1"/>
    </source>
</evidence>
<name>A0A1G6GF26_9ACTN</name>
<keyword evidence="3" id="KW-1185">Reference proteome</keyword>
<dbReference type="PANTHER" id="PTHR30411">
    <property type="entry name" value="CYTOPLASMIC PROTEIN"/>
    <property type="match status" value="1"/>
</dbReference>